<organism evidence="1 2">
    <name type="scientific">Ambispora leptoticha</name>
    <dbReference type="NCBI Taxonomy" id="144679"/>
    <lineage>
        <taxon>Eukaryota</taxon>
        <taxon>Fungi</taxon>
        <taxon>Fungi incertae sedis</taxon>
        <taxon>Mucoromycota</taxon>
        <taxon>Glomeromycotina</taxon>
        <taxon>Glomeromycetes</taxon>
        <taxon>Archaeosporales</taxon>
        <taxon>Ambisporaceae</taxon>
        <taxon>Ambispora</taxon>
    </lineage>
</organism>
<comment type="caution">
    <text evidence="1">The sequence shown here is derived from an EMBL/GenBank/DDBJ whole genome shotgun (WGS) entry which is preliminary data.</text>
</comment>
<keyword evidence="2" id="KW-1185">Reference proteome</keyword>
<dbReference type="Proteomes" id="UP000789508">
    <property type="component" value="Unassembled WGS sequence"/>
</dbReference>
<dbReference type="OrthoDB" id="2438105at2759"/>
<name>A0A9N8WM78_9GLOM</name>
<protein>
    <submittedName>
        <fullName evidence="1">2462_t:CDS:1</fullName>
    </submittedName>
</protein>
<reference evidence="1" key="1">
    <citation type="submission" date="2021-06" db="EMBL/GenBank/DDBJ databases">
        <authorList>
            <person name="Kallberg Y."/>
            <person name="Tangrot J."/>
            <person name="Rosling A."/>
        </authorList>
    </citation>
    <scope>NUCLEOTIDE SEQUENCE</scope>
    <source>
        <strain evidence="1">FL130A</strain>
    </source>
</reference>
<gene>
    <name evidence="1" type="ORF">ALEPTO_LOCUS3036</name>
</gene>
<sequence>FDKVYAWITDLNDAKENIYQVFEQELEFGLDNLDVDDYNNLCIELQDGIQTALEGFVKWMQVWIHLPLSICCLGDNNEEDIKEGNLDTFGLSEALKDEYRIWTIVVHQQQLEGMFNRYDLKVHPNMDLELQEARMILSTSSSNSLDITREKLQDIRTILQDKNKLEKEAENDGIGNTNVIFKSFVSYRKR</sequence>
<evidence type="ECO:0000313" key="1">
    <source>
        <dbReference type="EMBL" id="CAG8491979.1"/>
    </source>
</evidence>
<proteinExistence type="predicted"/>
<evidence type="ECO:0000313" key="2">
    <source>
        <dbReference type="Proteomes" id="UP000789508"/>
    </source>
</evidence>
<dbReference type="AlphaFoldDB" id="A0A9N8WM78"/>
<feature type="non-terminal residue" evidence="1">
    <location>
        <position position="190"/>
    </location>
</feature>
<accession>A0A9N8WM78</accession>
<dbReference type="EMBL" id="CAJVPS010000516">
    <property type="protein sequence ID" value="CAG8491979.1"/>
    <property type="molecule type" value="Genomic_DNA"/>
</dbReference>